<organism evidence="1 2">
    <name type="scientific">Dyella caseinilytica</name>
    <dbReference type="NCBI Taxonomy" id="1849581"/>
    <lineage>
        <taxon>Bacteria</taxon>
        <taxon>Pseudomonadati</taxon>
        <taxon>Pseudomonadota</taxon>
        <taxon>Gammaproteobacteria</taxon>
        <taxon>Lysobacterales</taxon>
        <taxon>Rhodanobacteraceae</taxon>
        <taxon>Dyella</taxon>
    </lineage>
</organism>
<dbReference type="EMBL" id="CP064030">
    <property type="protein sequence ID" value="QRN52231.1"/>
    <property type="molecule type" value="Genomic_DNA"/>
</dbReference>
<keyword evidence="2" id="KW-1185">Reference proteome</keyword>
<sequence length="267" mass="28983">MQLLDALERFRTEQSNQGLHESTIAQAILIRDALFAARASGRVSRAHHQKAMEICAEEFRVIRPFASTGFMQRSQNAILAASQPNITLATLRGLKEEIGLVAWLYEASALLGVDLSTTIAANTTALHARWGVAYGSNGNLVYLETGASYNVNIVICIEVPGSPGPLIMAGEAKGGHSAYGIVQGSPTMRAELKVTSPISQGSLIYARSRAWYMRRDMGTAPHKVERRKGGIMIEEAAKSRRLVFMAARGDIVAAQTQSTSRDHLECN</sequence>
<name>A0ABX7GQ96_9GAMM</name>
<evidence type="ECO:0000313" key="2">
    <source>
        <dbReference type="Proteomes" id="UP000663181"/>
    </source>
</evidence>
<proteinExistence type="predicted"/>
<evidence type="ECO:0000313" key="1">
    <source>
        <dbReference type="EMBL" id="QRN52231.1"/>
    </source>
</evidence>
<accession>A0ABX7GQ96</accession>
<protein>
    <submittedName>
        <fullName evidence="1">Uncharacterized protein</fullName>
    </submittedName>
</protein>
<gene>
    <name evidence="1" type="ORF">ISN74_12100</name>
</gene>
<reference evidence="1 2" key="1">
    <citation type="submission" date="2020-10" db="EMBL/GenBank/DDBJ databases">
        <title>Phylogeny of dyella-like bacteria.</title>
        <authorList>
            <person name="Fu J."/>
        </authorList>
    </citation>
    <scope>NUCLEOTIDE SEQUENCE [LARGE SCALE GENOMIC DNA]</scope>
    <source>
        <strain evidence="1 2">DHOB09</strain>
    </source>
</reference>
<dbReference type="RefSeq" id="WP_188800973.1">
    <property type="nucleotide sequence ID" value="NZ_BMIZ01000003.1"/>
</dbReference>
<dbReference type="Proteomes" id="UP000663181">
    <property type="component" value="Chromosome"/>
</dbReference>